<keyword evidence="3" id="KW-1185">Reference proteome</keyword>
<name>A0ABS6XFQ6_9BACT</name>
<sequence length="342" mass="38798">MTSTLSTVLYQLARFTSIELFFIAIGTLTTIIIALIGAILYIMLAKRNIAKQQAQLQQQFKYWLVSIILQEPDQQLQRFEVPDDIKPLLYRRFARKALLAELIRLKNDLSGQSGNNLIKLYNELQLDRLSAYDMRNGRWYDKAKGIQELAVMEQKAYIDEIYPLANHRHPMVRMEAQIALVCLQQYEGLSFFENLKYPLTEWHHIKLLQLLANHPIPSETIVNSWLNSSNPSVVQFALKLIAEQHATQFQNEVIARLSHPSDAVRNQAIACLGEIPSAPAATALRTHYSSESSKVLQLTILSGLVKTGTAGELPFLQELQLAPDESVRLAALKTIQHLQQQA</sequence>
<dbReference type="InterPro" id="IPR011989">
    <property type="entry name" value="ARM-like"/>
</dbReference>
<protein>
    <submittedName>
        <fullName evidence="2">HEAT repeat domain-containing protein</fullName>
    </submittedName>
</protein>
<dbReference type="EMBL" id="JAHWXQ010000005">
    <property type="protein sequence ID" value="MBW3366474.1"/>
    <property type="molecule type" value="Genomic_DNA"/>
</dbReference>
<organism evidence="2 3">
    <name type="scientific">Pontibacter populi</name>
    <dbReference type="NCBI Taxonomy" id="890055"/>
    <lineage>
        <taxon>Bacteria</taxon>
        <taxon>Pseudomonadati</taxon>
        <taxon>Bacteroidota</taxon>
        <taxon>Cytophagia</taxon>
        <taxon>Cytophagales</taxon>
        <taxon>Hymenobacteraceae</taxon>
        <taxon>Pontibacter</taxon>
    </lineage>
</organism>
<keyword evidence="1" id="KW-1133">Transmembrane helix</keyword>
<dbReference type="SUPFAM" id="SSF48371">
    <property type="entry name" value="ARM repeat"/>
    <property type="match status" value="1"/>
</dbReference>
<evidence type="ECO:0000313" key="3">
    <source>
        <dbReference type="Proteomes" id="UP000774935"/>
    </source>
</evidence>
<dbReference type="Pfam" id="PF13646">
    <property type="entry name" value="HEAT_2"/>
    <property type="match status" value="1"/>
</dbReference>
<accession>A0ABS6XFQ6</accession>
<keyword evidence="1" id="KW-0472">Membrane</keyword>
<evidence type="ECO:0000313" key="2">
    <source>
        <dbReference type="EMBL" id="MBW3366474.1"/>
    </source>
</evidence>
<feature type="transmembrane region" description="Helical" evidence="1">
    <location>
        <begin position="20"/>
        <end position="44"/>
    </location>
</feature>
<keyword evidence="1" id="KW-0812">Transmembrane</keyword>
<comment type="caution">
    <text evidence="2">The sequence shown here is derived from an EMBL/GenBank/DDBJ whole genome shotgun (WGS) entry which is preliminary data.</text>
</comment>
<dbReference type="Proteomes" id="UP000774935">
    <property type="component" value="Unassembled WGS sequence"/>
</dbReference>
<evidence type="ECO:0000256" key="1">
    <source>
        <dbReference type="SAM" id="Phobius"/>
    </source>
</evidence>
<gene>
    <name evidence="2" type="ORF">KYK27_15530</name>
</gene>
<dbReference type="Gene3D" id="1.25.10.10">
    <property type="entry name" value="Leucine-rich Repeat Variant"/>
    <property type="match status" value="1"/>
</dbReference>
<reference evidence="2 3" key="1">
    <citation type="submission" date="2021-07" db="EMBL/GenBank/DDBJ databases">
        <authorList>
            <person name="Kim M.K."/>
        </authorList>
    </citation>
    <scope>NUCLEOTIDE SEQUENCE [LARGE SCALE GENOMIC DNA]</scope>
    <source>
        <strain evidence="2 3">HLY7-15</strain>
    </source>
</reference>
<dbReference type="RefSeq" id="WP_199111187.1">
    <property type="nucleotide sequence ID" value="NZ_JAHWXQ010000005.1"/>
</dbReference>
<proteinExistence type="predicted"/>
<dbReference type="InterPro" id="IPR016024">
    <property type="entry name" value="ARM-type_fold"/>
</dbReference>